<accession>A0ACC2V472</accession>
<dbReference type="Proteomes" id="UP001241377">
    <property type="component" value="Unassembled WGS sequence"/>
</dbReference>
<name>A0ACC2V472_9TREE</name>
<reference evidence="1" key="1">
    <citation type="submission" date="2023-04" db="EMBL/GenBank/DDBJ databases">
        <title>Draft Genome sequencing of Naganishia species isolated from polar environments using Oxford Nanopore Technology.</title>
        <authorList>
            <person name="Leo P."/>
            <person name="Venkateswaran K."/>
        </authorList>
    </citation>
    <scope>NUCLEOTIDE SEQUENCE</scope>
    <source>
        <strain evidence="1">MNA-CCFEE 5261</strain>
    </source>
</reference>
<proteinExistence type="predicted"/>
<dbReference type="EMBL" id="JASBWR010000118">
    <property type="protein sequence ID" value="KAJ9093792.1"/>
    <property type="molecule type" value="Genomic_DNA"/>
</dbReference>
<organism evidence="1 2">
    <name type="scientific">Naganishia cerealis</name>
    <dbReference type="NCBI Taxonomy" id="610337"/>
    <lineage>
        <taxon>Eukaryota</taxon>
        <taxon>Fungi</taxon>
        <taxon>Dikarya</taxon>
        <taxon>Basidiomycota</taxon>
        <taxon>Agaricomycotina</taxon>
        <taxon>Tremellomycetes</taxon>
        <taxon>Filobasidiales</taxon>
        <taxon>Filobasidiaceae</taxon>
        <taxon>Naganishia</taxon>
    </lineage>
</organism>
<evidence type="ECO:0000313" key="1">
    <source>
        <dbReference type="EMBL" id="KAJ9093792.1"/>
    </source>
</evidence>
<comment type="caution">
    <text evidence="1">The sequence shown here is derived from an EMBL/GenBank/DDBJ whole genome shotgun (WGS) entry which is preliminary data.</text>
</comment>
<evidence type="ECO:0000313" key="2">
    <source>
        <dbReference type="Proteomes" id="UP001241377"/>
    </source>
</evidence>
<keyword evidence="2" id="KW-1185">Reference proteome</keyword>
<gene>
    <name evidence="1" type="ORF">QFC19_008168</name>
</gene>
<protein>
    <submittedName>
        <fullName evidence="1">Uncharacterized protein</fullName>
    </submittedName>
</protein>
<sequence>MAFELLARRYSPFSGVGSNKGQNSYESGASELQSEDEPDGIAMTSKVRTINVKRRRAQVSEQASTTNRYVLSLTQSFASLTYLQKHLDSVIELAEVVDLNTPVTDALSVTLEQLNTPSSSSRPQPLRPYTLVEALSTLPSVRRLLQTREHQDAHELFLLLTNAISDELAKLDLERRKDKGLGEVLDFRKAVLQQLAYAKQGAIIEHNQMGRWRGKDKTRILSPWEGLSANRRICLKCGYCEGIRYETMGAMDVTLPSSFLKTQGFIPLEACLKHFTAIDIIDDAYCDQCTARLTLNFYLSEAERLAKPKDEGGKSSTARKKRAASARKLANRLSSLLETGDIANMEKMESLQDCKWLKATSRSARQSMIARPPQILALHLSRSGFTPYGELYKKTANVGFPLFLDITDFTTSGALHTKADGSISHHADKEWQEDTPRPEDAAPPRSIYRLDAVIFRDPATLPVKNWLRISDADVEEVSETEVLAERMAAFLLFYEKVGDKALEPPTPNHHAMSKGTIAEALSSLNESSGIRYRSNHVETRDAKL</sequence>